<protein>
    <submittedName>
        <fullName evidence="3">Amidase domain-containing protein</fullName>
    </submittedName>
</protein>
<sequence>MYATETTYLDDLPIEIELPVLPEPPTEDTVLDQNTPSDNPHPLSEEELQAKFLEILKGILESRNQDLLKTDIEHLKDLYDTHIKTGLYAFEHEEIKAKYLKNWADKQGITFHDIHSQIHMRKVRDRGNGLFGMTCNVATEFTYSYTDSPEAITSFKLGTSHYIHLQEKDGTYKIVKEWYTDPFADSLDITNEKSEEMKQFILNHKAPDYKIDERTQKAVDYAHMWCGIGEGENLFRYNKKYLNCNPRGGDCANFASQILYEGGGFKKNGTWNYTNDGTKAWLNAQAFKNYWVGSGRASYIAKGSYKEVYQSAYQLRPGDIVAYEKKGRITHVSTVTGLDSKGYPLVTCHNTDRLLVPYDLGWSNKSITFHLIDVHY</sequence>
<evidence type="ECO:0000259" key="2">
    <source>
        <dbReference type="Pfam" id="PF12671"/>
    </source>
</evidence>
<dbReference type="Gene3D" id="3.90.1720.10">
    <property type="entry name" value="endopeptidase domain like (from Nostoc punctiforme)"/>
    <property type="match status" value="1"/>
</dbReference>
<feature type="domain" description="Putative amidase" evidence="2">
    <location>
        <begin position="214"/>
        <end position="372"/>
    </location>
</feature>
<feature type="region of interest" description="Disordered" evidence="1">
    <location>
        <begin position="22"/>
        <end position="43"/>
    </location>
</feature>
<reference evidence="3" key="1">
    <citation type="submission" date="2020-08" db="EMBL/GenBank/DDBJ databases">
        <title>Genome public.</title>
        <authorList>
            <person name="Liu C."/>
            <person name="Sun Q."/>
        </authorList>
    </citation>
    <scope>NUCLEOTIDE SEQUENCE</scope>
    <source>
        <strain evidence="3">NSJ-12</strain>
    </source>
</reference>
<accession>A0A926IDU9</accession>
<proteinExistence type="predicted"/>
<evidence type="ECO:0000313" key="4">
    <source>
        <dbReference type="Proteomes" id="UP000655830"/>
    </source>
</evidence>
<dbReference type="EMBL" id="JACRSY010000017">
    <property type="protein sequence ID" value="MBC8580117.1"/>
    <property type="molecule type" value="Genomic_DNA"/>
</dbReference>
<dbReference type="PANTHER" id="PTHR40032:SF1">
    <property type="entry name" value="EXPORTED PROTEIN"/>
    <property type="match status" value="1"/>
</dbReference>
<dbReference type="Proteomes" id="UP000655830">
    <property type="component" value="Unassembled WGS sequence"/>
</dbReference>
<dbReference type="AlphaFoldDB" id="A0A926IDU9"/>
<dbReference type="InterPro" id="IPR024301">
    <property type="entry name" value="Amidase_6"/>
</dbReference>
<organism evidence="3 4">
    <name type="scientific">Zhenhengia yiwuensis</name>
    <dbReference type="NCBI Taxonomy" id="2763666"/>
    <lineage>
        <taxon>Bacteria</taxon>
        <taxon>Bacillati</taxon>
        <taxon>Bacillota</taxon>
        <taxon>Clostridia</taxon>
        <taxon>Lachnospirales</taxon>
        <taxon>Lachnospiraceae</taxon>
        <taxon>Zhenhengia</taxon>
    </lineage>
</organism>
<gene>
    <name evidence="3" type="ORF">H8718_11345</name>
</gene>
<dbReference type="PANTHER" id="PTHR40032">
    <property type="entry name" value="EXPORTED PROTEIN-RELATED"/>
    <property type="match status" value="1"/>
</dbReference>
<evidence type="ECO:0000313" key="3">
    <source>
        <dbReference type="EMBL" id="MBC8580117.1"/>
    </source>
</evidence>
<name>A0A926IDU9_9FIRM</name>
<dbReference type="Pfam" id="PF12671">
    <property type="entry name" value="Amidase_6"/>
    <property type="match status" value="1"/>
</dbReference>
<comment type="caution">
    <text evidence="3">The sequence shown here is derived from an EMBL/GenBank/DDBJ whole genome shotgun (WGS) entry which is preliminary data.</text>
</comment>
<keyword evidence="4" id="KW-1185">Reference proteome</keyword>
<evidence type="ECO:0000256" key="1">
    <source>
        <dbReference type="SAM" id="MobiDB-lite"/>
    </source>
</evidence>